<dbReference type="PROSITE" id="PS00108">
    <property type="entry name" value="PROTEIN_KINASE_ST"/>
    <property type="match status" value="1"/>
</dbReference>
<keyword evidence="9" id="KW-1185">Reference proteome</keyword>
<dbReference type="InterPro" id="IPR051809">
    <property type="entry name" value="Plant_receptor-like_S/T_kinase"/>
</dbReference>
<dbReference type="InterPro" id="IPR000719">
    <property type="entry name" value="Prot_kinase_dom"/>
</dbReference>
<dbReference type="SUPFAM" id="SSF56112">
    <property type="entry name" value="Protein kinase-like (PK-like)"/>
    <property type="match status" value="1"/>
</dbReference>
<organism evidence="8 9">
    <name type="scientific">Sorghum bicolor</name>
    <name type="common">Sorghum</name>
    <name type="synonym">Sorghum vulgare</name>
    <dbReference type="NCBI Taxonomy" id="4558"/>
    <lineage>
        <taxon>Eukaryota</taxon>
        <taxon>Viridiplantae</taxon>
        <taxon>Streptophyta</taxon>
        <taxon>Embryophyta</taxon>
        <taxon>Tracheophyta</taxon>
        <taxon>Spermatophyta</taxon>
        <taxon>Magnoliopsida</taxon>
        <taxon>Liliopsida</taxon>
        <taxon>Poales</taxon>
        <taxon>Poaceae</taxon>
        <taxon>PACMAD clade</taxon>
        <taxon>Panicoideae</taxon>
        <taxon>Andropogonodae</taxon>
        <taxon>Andropogoneae</taxon>
        <taxon>Sorghinae</taxon>
        <taxon>Sorghum</taxon>
    </lineage>
</organism>
<evidence type="ECO:0000313" key="8">
    <source>
        <dbReference type="EMBL" id="KXG19455.1"/>
    </source>
</evidence>
<evidence type="ECO:0000256" key="6">
    <source>
        <dbReference type="ARBA" id="ARBA00023136"/>
    </source>
</evidence>
<gene>
    <name evidence="8" type="ORF">SORBI_3010G061400</name>
</gene>
<dbReference type="Proteomes" id="UP000000768">
    <property type="component" value="Chromosome 10"/>
</dbReference>
<dbReference type="GO" id="GO:0005524">
    <property type="term" value="F:ATP binding"/>
    <property type="evidence" value="ECO:0007669"/>
    <property type="project" value="InterPro"/>
</dbReference>
<dbReference type="Gramene" id="KXG19455">
    <property type="protein sequence ID" value="KXG19455"/>
    <property type="gene ID" value="SORBI_3010G061400"/>
</dbReference>
<evidence type="ECO:0000259" key="7">
    <source>
        <dbReference type="PROSITE" id="PS50011"/>
    </source>
</evidence>
<evidence type="ECO:0000256" key="2">
    <source>
        <dbReference type="ARBA" id="ARBA00022614"/>
    </source>
</evidence>
<keyword evidence="3" id="KW-0812">Transmembrane</keyword>
<dbReference type="GO" id="GO:0016020">
    <property type="term" value="C:membrane"/>
    <property type="evidence" value="ECO:0007669"/>
    <property type="project" value="UniProtKB-SubCell"/>
</dbReference>
<evidence type="ECO:0000256" key="3">
    <source>
        <dbReference type="ARBA" id="ARBA00022692"/>
    </source>
</evidence>
<dbReference type="EMBL" id="CM000769">
    <property type="protein sequence ID" value="KXG19455.1"/>
    <property type="molecule type" value="Genomic_DNA"/>
</dbReference>
<dbReference type="PROSITE" id="PS50011">
    <property type="entry name" value="PROTEIN_KINASE_DOM"/>
    <property type="match status" value="1"/>
</dbReference>
<dbReference type="Pfam" id="PF00069">
    <property type="entry name" value="Pkinase"/>
    <property type="match status" value="1"/>
</dbReference>
<dbReference type="AlphaFoldDB" id="A0A194YHL2"/>
<keyword evidence="6" id="KW-0472">Membrane</keyword>
<evidence type="ECO:0000313" key="9">
    <source>
        <dbReference type="Proteomes" id="UP000000768"/>
    </source>
</evidence>
<comment type="subcellular location">
    <subcellularLocation>
        <location evidence="1">Membrane</location>
    </subcellularLocation>
</comment>
<dbReference type="InParanoid" id="A0A194YHL2"/>
<reference evidence="9" key="2">
    <citation type="journal article" date="2018" name="Plant J.">
        <title>The Sorghum bicolor reference genome: improved assembly, gene annotations, a transcriptome atlas, and signatures of genome organization.</title>
        <authorList>
            <person name="McCormick R.F."/>
            <person name="Truong S.K."/>
            <person name="Sreedasyam A."/>
            <person name="Jenkins J."/>
            <person name="Shu S."/>
            <person name="Sims D."/>
            <person name="Kennedy M."/>
            <person name="Amirebrahimi M."/>
            <person name="Weers B.D."/>
            <person name="McKinley B."/>
            <person name="Mattison A."/>
            <person name="Morishige D.T."/>
            <person name="Grimwood J."/>
            <person name="Schmutz J."/>
            <person name="Mullet J.E."/>
        </authorList>
    </citation>
    <scope>NUCLEOTIDE SEQUENCE [LARGE SCALE GENOMIC DNA]</scope>
    <source>
        <strain evidence="9">cv. BTx623</strain>
    </source>
</reference>
<name>A0A194YHL2_SORBI</name>
<keyword evidence="2" id="KW-0433">Leucine-rich repeat</keyword>
<sequence length="201" mass="21588">MARFGSSSTAAAVASSTTFRAPDGNSALLELLMGRFAANQNYVNKTSKKLPAASEEANTMVVTYFELARATNNFDNDNLLGTRSGRFGKALVLPYMPNGSLDEHGTGKSQYELSHGSTPKMVLTTCSNLDFKALVLPYMPNALGALEAVLHCDLKPNNVLIDQDIMACVADFSIARLLLGDDISIVSRNMHGTIDYMAPGM</sequence>
<evidence type="ECO:0000256" key="4">
    <source>
        <dbReference type="ARBA" id="ARBA00022737"/>
    </source>
</evidence>
<dbReference type="Gene3D" id="1.10.510.10">
    <property type="entry name" value="Transferase(Phosphotransferase) domain 1"/>
    <property type="match status" value="1"/>
</dbReference>
<evidence type="ECO:0000256" key="5">
    <source>
        <dbReference type="ARBA" id="ARBA00022989"/>
    </source>
</evidence>
<dbReference type="GO" id="GO:0004672">
    <property type="term" value="F:protein kinase activity"/>
    <property type="evidence" value="ECO:0007669"/>
    <property type="project" value="InterPro"/>
</dbReference>
<proteinExistence type="predicted"/>
<reference evidence="8 9" key="1">
    <citation type="journal article" date="2009" name="Nature">
        <title>The Sorghum bicolor genome and the diversification of grasses.</title>
        <authorList>
            <person name="Paterson A.H."/>
            <person name="Bowers J.E."/>
            <person name="Bruggmann R."/>
            <person name="Dubchak I."/>
            <person name="Grimwood J."/>
            <person name="Gundlach H."/>
            <person name="Haberer G."/>
            <person name="Hellsten U."/>
            <person name="Mitros T."/>
            <person name="Poliakov A."/>
            <person name="Schmutz J."/>
            <person name="Spannagl M."/>
            <person name="Tang H."/>
            <person name="Wang X."/>
            <person name="Wicker T."/>
            <person name="Bharti A.K."/>
            <person name="Chapman J."/>
            <person name="Feltus F.A."/>
            <person name="Gowik U."/>
            <person name="Grigoriev I.V."/>
            <person name="Lyons E."/>
            <person name="Maher C.A."/>
            <person name="Martis M."/>
            <person name="Narechania A."/>
            <person name="Otillar R.P."/>
            <person name="Penning B.W."/>
            <person name="Salamov A.A."/>
            <person name="Wang Y."/>
            <person name="Zhang L."/>
            <person name="Carpita N.C."/>
            <person name="Freeling M."/>
            <person name="Gingle A.R."/>
            <person name="Hash C.T."/>
            <person name="Keller B."/>
            <person name="Klein P."/>
            <person name="Kresovich S."/>
            <person name="McCann M.C."/>
            <person name="Ming R."/>
            <person name="Peterson D.G."/>
            <person name="Mehboob-ur-Rahman"/>
            <person name="Ware D."/>
            <person name="Westhoff P."/>
            <person name="Mayer K.F."/>
            <person name="Messing J."/>
            <person name="Rokhsar D.S."/>
        </authorList>
    </citation>
    <scope>NUCLEOTIDE SEQUENCE [LARGE SCALE GENOMIC DNA]</scope>
    <source>
        <strain evidence="9">cv. BTx623</strain>
    </source>
</reference>
<keyword evidence="5" id="KW-1133">Transmembrane helix</keyword>
<dbReference type="InterPro" id="IPR008271">
    <property type="entry name" value="Ser/Thr_kinase_AS"/>
</dbReference>
<protein>
    <recommendedName>
        <fullName evidence="7">Protein kinase domain-containing protein</fullName>
    </recommendedName>
</protein>
<accession>A0A194YHL2</accession>
<dbReference type="PANTHER" id="PTHR27008:SF502">
    <property type="entry name" value="OS01G0694000 PROTEIN"/>
    <property type="match status" value="1"/>
</dbReference>
<feature type="domain" description="Protein kinase" evidence="7">
    <location>
        <begin position="1"/>
        <end position="201"/>
    </location>
</feature>
<dbReference type="PANTHER" id="PTHR27008">
    <property type="entry name" value="OS04G0122200 PROTEIN"/>
    <property type="match status" value="1"/>
</dbReference>
<evidence type="ECO:0000256" key="1">
    <source>
        <dbReference type="ARBA" id="ARBA00004370"/>
    </source>
</evidence>
<dbReference type="InterPro" id="IPR011009">
    <property type="entry name" value="Kinase-like_dom_sf"/>
</dbReference>
<keyword evidence="4" id="KW-0677">Repeat</keyword>